<evidence type="ECO:0000256" key="1">
    <source>
        <dbReference type="SAM" id="MobiDB-lite"/>
    </source>
</evidence>
<dbReference type="RefSeq" id="XP_037152152.1">
    <property type="nucleotide sequence ID" value="XM_037291790.1"/>
</dbReference>
<accession>A0A8H6CGH1</accession>
<reference evidence="2 3" key="1">
    <citation type="journal article" date="2020" name="Genomics">
        <title>Complete, high-quality genomes from long-read metagenomic sequencing of two wolf lichen thalli reveals enigmatic genome architecture.</title>
        <authorList>
            <person name="McKenzie S.K."/>
            <person name="Walston R.F."/>
            <person name="Allen J.L."/>
        </authorList>
    </citation>
    <scope>NUCLEOTIDE SEQUENCE [LARGE SCALE GENOMIC DNA]</scope>
    <source>
        <strain evidence="2">WasteWater1</strain>
    </source>
</reference>
<gene>
    <name evidence="2" type="ORF">HO133_000855</name>
</gene>
<dbReference type="EMBL" id="JACCJB010000011">
    <property type="protein sequence ID" value="KAF6222806.1"/>
    <property type="molecule type" value="Genomic_DNA"/>
</dbReference>
<dbReference type="GeneID" id="59329273"/>
<feature type="compositionally biased region" description="Basic and acidic residues" evidence="1">
    <location>
        <begin position="427"/>
        <end position="445"/>
    </location>
</feature>
<feature type="region of interest" description="Disordered" evidence="1">
    <location>
        <begin position="506"/>
        <end position="525"/>
    </location>
</feature>
<dbReference type="Proteomes" id="UP000593566">
    <property type="component" value="Unassembled WGS sequence"/>
</dbReference>
<proteinExistence type="predicted"/>
<sequence length="578" mass="66234">MNSFMGIWGVSEEESLRRYRHLPTKRALGEFIDFMVERKRKSTITQSNEDRIHSSTSSKNSLESLDRQQARRENTTLTVTDLDIPTRTLWRNNEYHVKHDRMRAQLTWFLLLHAYTGARASTFIEGYFHKGTGKCSTYKDVRLHVYWRANGTPGWMLELTERFTKANPDPMENSMRVIMKDKEGFLRDPVVFSLALAFVDEALLGIDSVDQFWMIRPPGNRNYLADDRFGQDYISTISAIDGQAMFLGDIPDVEQINCPSSARRYRNVNLPQNLPAKEAAAYEQSQKMRILRNRLESRLPGDQKEYQKTIKERKILRRQALKNYQNQWLRDEYQRTVSTGGLDCAKQISAQKNFDFLQRFMPERARLAGMIGILIPSILANIYKGFYGQYLVHIRFADSRLETRRASITTWLTRMATYQLKRKHEEGITNDKKKKIKPDVGEKKPYRPRRTVGPRDVPCPSNVFRIYDIGMNLDAAFADAMNAFNVESEASPLPAIASESAIGGILETGTQGPSAPSSNLTGQSQTTTISEWGVDLPMSELSQDNTFEGTGIVDDYDVFDDFLCAGETEDQDRGPCFY</sequence>
<feature type="compositionally biased region" description="Polar residues" evidence="1">
    <location>
        <begin position="508"/>
        <end position="525"/>
    </location>
</feature>
<feature type="compositionally biased region" description="Low complexity" evidence="1">
    <location>
        <begin position="54"/>
        <end position="63"/>
    </location>
</feature>
<feature type="region of interest" description="Disordered" evidence="1">
    <location>
        <begin position="44"/>
        <end position="71"/>
    </location>
</feature>
<evidence type="ECO:0000313" key="2">
    <source>
        <dbReference type="EMBL" id="KAF6222806.1"/>
    </source>
</evidence>
<evidence type="ECO:0000313" key="3">
    <source>
        <dbReference type="Proteomes" id="UP000593566"/>
    </source>
</evidence>
<dbReference type="AlphaFoldDB" id="A0A8H6CGH1"/>
<dbReference type="PANTHER" id="PTHR37535:SF3">
    <property type="entry name" value="FLUG DOMAIN-CONTAINING PROTEIN"/>
    <property type="match status" value="1"/>
</dbReference>
<comment type="caution">
    <text evidence="2">The sequence shown here is derived from an EMBL/GenBank/DDBJ whole genome shotgun (WGS) entry which is preliminary data.</text>
</comment>
<organism evidence="2 3">
    <name type="scientific">Letharia lupina</name>
    <dbReference type="NCBI Taxonomy" id="560253"/>
    <lineage>
        <taxon>Eukaryota</taxon>
        <taxon>Fungi</taxon>
        <taxon>Dikarya</taxon>
        <taxon>Ascomycota</taxon>
        <taxon>Pezizomycotina</taxon>
        <taxon>Lecanoromycetes</taxon>
        <taxon>OSLEUM clade</taxon>
        <taxon>Lecanoromycetidae</taxon>
        <taxon>Lecanorales</taxon>
        <taxon>Lecanorineae</taxon>
        <taxon>Parmeliaceae</taxon>
        <taxon>Letharia</taxon>
    </lineage>
</organism>
<protein>
    <submittedName>
        <fullName evidence="2">Uncharacterized protein</fullName>
    </submittedName>
</protein>
<dbReference type="InterPro" id="IPR021842">
    <property type="entry name" value="DUF3435"/>
</dbReference>
<dbReference type="PANTHER" id="PTHR37535">
    <property type="entry name" value="FLUG DOMAIN PROTEIN"/>
    <property type="match status" value="1"/>
</dbReference>
<keyword evidence="3" id="KW-1185">Reference proteome</keyword>
<name>A0A8H6CGH1_9LECA</name>
<dbReference type="Pfam" id="PF11917">
    <property type="entry name" value="DUF3435"/>
    <property type="match status" value="1"/>
</dbReference>
<feature type="region of interest" description="Disordered" evidence="1">
    <location>
        <begin position="427"/>
        <end position="454"/>
    </location>
</feature>